<dbReference type="EMBL" id="OZ021736">
    <property type="protein sequence ID" value="CAK9315419.1"/>
    <property type="molecule type" value="Genomic_DNA"/>
</dbReference>
<evidence type="ECO:0008006" key="3">
    <source>
        <dbReference type="Google" id="ProtNLM"/>
    </source>
</evidence>
<accession>A0ABP0Y4R9</accession>
<evidence type="ECO:0000313" key="2">
    <source>
        <dbReference type="Proteomes" id="UP001642487"/>
    </source>
</evidence>
<feature type="non-terminal residue" evidence="1">
    <location>
        <position position="78"/>
    </location>
</feature>
<name>A0ABP0Y4R9_9ROSI</name>
<organism evidence="1 2">
    <name type="scientific">Citrullus colocynthis</name>
    <name type="common">colocynth</name>
    <dbReference type="NCBI Taxonomy" id="252529"/>
    <lineage>
        <taxon>Eukaryota</taxon>
        <taxon>Viridiplantae</taxon>
        <taxon>Streptophyta</taxon>
        <taxon>Embryophyta</taxon>
        <taxon>Tracheophyta</taxon>
        <taxon>Spermatophyta</taxon>
        <taxon>Magnoliopsida</taxon>
        <taxon>eudicotyledons</taxon>
        <taxon>Gunneridae</taxon>
        <taxon>Pentapetalae</taxon>
        <taxon>rosids</taxon>
        <taxon>fabids</taxon>
        <taxon>Cucurbitales</taxon>
        <taxon>Cucurbitaceae</taxon>
        <taxon>Benincaseae</taxon>
        <taxon>Citrullus</taxon>
    </lineage>
</organism>
<keyword evidence="2" id="KW-1185">Reference proteome</keyword>
<reference evidence="1 2" key="1">
    <citation type="submission" date="2024-03" db="EMBL/GenBank/DDBJ databases">
        <authorList>
            <person name="Gkanogiannis A."/>
            <person name="Becerra Lopez-Lavalle L."/>
        </authorList>
    </citation>
    <scope>NUCLEOTIDE SEQUENCE [LARGE SCALE GENOMIC DNA]</scope>
</reference>
<proteinExistence type="predicted"/>
<dbReference type="Proteomes" id="UP001642487">
    <property type="component" value="Chromosome 2"/>
</dbReference>
<protein>
    <recommendedName>
        <fullName evidence="3">C2H2-type domain-containing protein</fullName>
    </recommendedName>
</protein>
<sequence>MPTVDAHTCTPTATLCAPQHPHSCALRTVLHPDWDTTMQRMPPTPACPMQQTMPRCTPLCKNYCSRPSFVAHASNNHP</sequence>
<gene>
    <name evidence="1" type="ORF">CITCOLO1_LOCUS7214</name>
</gene>
<evidence type="ECO:0000313" key="1">
    <source>
        <dbReference type="EMBL" id="CAK9315419.1"/>
    </source>
</evidence>